<dbReference type="AlphaFoldDB" id="A0AAP8SMY8"/>
<keyword evidence="12" id="KW-1185">Reference proteome</keyword>
<feature type="transmembrane region" description="Helical" evidence="10">
    <location>
        <begin position="20"/>
        <end position="41"/>
    </location>
</feature>
<protein>
    <recommendedName>
        <fullName evidence="10">Flagellar protein FliL</fullName>
    </recommendedName>
</protein>
<evidence type="ECO:0000313" key="12">
    <source>
        <dbReference type="Proteomes" id="UP000235162"/>
    </source>
</evidence>
<name>A0AAP8SMY8_9GAMM</name>
<dbReference type="PANTHER" id="PTHR35091">
    <property type="entry name" value="FLAGELLAR PROTEIN FLIL"/>
    <property type="match status" value="1"/>
</dbReference>
<keyword evidence="8 10" id="KW-1133">Transmembrane helix</keyword>
<evidence type="ECO:0000313" key="11">
    <source>
        <dbReference type="EMBL" id="PLW86085.1"/>
    </source>
</evidence>
<keyword evidence="11" id="KW-0282">Flagellum</keyword>
<dbReference type="GO" id="GO:0005886">
    <property type="term" value="C:plasma membrane"/>
    <property type="evidence" value="ECO:0007669"/>
    <property type="project" value="UniProtKB-SubCell"/>
</dbReference>
<dbReference type="RefSeq" id="WP_084198732.1">
    <property type="nucleotide sequence ID" value="NZ_BMYL01000002.1"/>
</dbReference>
<dbReference type="PANTHER" id="PTHR35091:SF2">
    <property type="entry name" value="FLAGELLAR PROTEIN FLIL"/>
    <property type="match status" value="1"/>
</dbReference>
<keyword evidence="6 10" id="KW-0812">Transmembrane</keyword>
<gene>
    <name evidence="11" type="ORF">C0029_06445</name>
</gene>
<keyword evidence="11" id="KW-0969">Cilium</keyword>
<comment type="caution">
    <text evidence="11">The sequence shown here is derived from an EMBL/GenBank/DDBJ whole genome shotgun (WGS) entry which is preliminary data.</text>
</comment>
<proteinExistence type="inferred from homology"/>
<keyword evidence="9 10" id="KW-0472">Membrane</keyword>
<evidence type="ECO:0000256" key="9">
    <source>
        <dbReference type="ARBA" id="ARBA00023136"/>
    </source>
</evidence>
<dbReference type="GO" id="GO:0071978">
    <property type="term" value="P:bacterial-type flagellum-dependent swarming motility"/>
    <property type="evidence" value="ECO:0007669"/>
    <property type="project" value="TreeGrafter"/>
</dbReference>
<comment type="subcellular location">
    <subcellularLocation>
        <location evidence="10">Cell inner membrane</location>
    </subcellularLocation>
    <subcellularLocation>
        <location evidence="2">Cell membrane</location>
        <topology evidence="2">Single-pass membrane protein</topology>
    </subcellularLocation>
</comment>
<keyword evidence="11" id="KW-0966">Cell projection</keyword>
<keyword evidence="5 10" id="KW-0145">Chemotaxis</keyword>
<keyword evidence="7 10" id="KW-0283">Flagellar rotation</keyword>
<organism evidence="11 12">
    <name type="scientific">Halioglobus japonicus</name>
    <dbReference type="NCBI Taxonomy" id="930805"/>
    <lineage>
        <taxon>Bacteria</taxon>
        <taxon>Pseudomonadati</taxon>
        <taxon>Pseudomonadota</taxon>
        <taxon>Gammaproteobacteria</taxon>
        <taxon>Cellvibrionales</taxon>
        <taxon>Halieaceae</taxon>
        <taxon>Halioglobus</taxon>
    </lineage>
</organism>
<dbReference type="Pfam" id="PF03748">
    <property type="entry name" value="FliL"/>
    <property type="match status" value="1"/>
</dbReference>
<dbReference type="GO" id="GO:0009425">
    <property type="term" value="C:bacterial-type flagellum basal body"/>
    <property type="evidence" value="ECO:0007669"/>
    <property type="project" value="InterPro"/>
</dbReference>
<keyword evidence="10" id="KW-0997">Cell inner membrane</keyword>
<evidence type="ECO:0000256" key="2">
    <source>
        <dbReference type="ARBA" id="ARBA00004162"/>
    </source>
</evidence>
<keyword evidence="4" id="KW-1003">Cell membrane</keyword>
<evidence type="ECO:0000256" key="8">
    <source>
        <dbReference type="ARBA" id="ARBA00022989"/>
    </source>
</evidence>
<dbReference type="EMBL" id="PKUR01000002">
    <property type="protein sequence ID" value="PLW86085.1"/>
    <property type="molecule type" value="Genomic_DNA"/>
</dbReference>
<dbReference type="GO" id="GO:0006935">
    <property type="term" value="P:chemotaxis"/>
    <property type="evidence" value="ECO:0007669"/>
    <property type="project" value="UniProtKB-KW"/>
</dbReference>
<evidence type="ECO:0000256" key="1">
    <source>
        <dbReference type="ARBA" id="ARBA00002254"/>
    </source>
</evidence>
<evidence type="ECO:0000256" key="10">
    <source>
        <dbReference type="RuleBase" id="RU364125"/>
    </source>
</evidence>
<comment type="similarity">
    <text evidence="3 10">Belongs to the FliL family.</text>
</comment>
<dbReference type="Proteomes" id="UP000235162">
    <property type="component" value="Unassembled WGS sequence"/>
</dbReference>
<accession>A0AAP8SMY8</accession>
<evidence type="ECO:0000256" key="5">
    <source>
        <dbReference type="ARBA" id="ARBA00022500"/>
    </source>
</evidence>
<evidence type="ECO:0000256" key="6">
    <source>
        <dbReference type="ARBA" id="ARBA00022692"/>
    </source>
</evidence>
<evidence type="ECO:0000256" key="7">
    <source>
        <dbReference type="ARBA" id="ARBA00022779"/>
    </source>
</evidence>
<dbReference type="InterPro" id="IPR005503">
    <property type="entry name" value="FliL"/>
</dbReference>
<evidence type="ECO:0000256" key="4">
    <source>
        <dbReference type="ARBA" id="ARBA00022475"/>
    </source>
</evidence>
<comment type="function">
    <text evidence="1 10">Controls the rotational direction of flagella during chemotaxis.</text>
</comment>
<reference evidence="11 12" key="1">
    <citation type="submission" date="2018-01" db="EMBL/GenBank/DDBJ databases">
        <title>The draft genome sequence of Halioglobus japonicus S1-36.</title>
        <authorList>
            <person name="Du Z.-J."/>
            <person name="Shi M.-J."/>
        </authorList>
    </citation>
    <scope>NUCLEOTIDE SEQUENCE [LARGE SCALE GENOMIC DNA]</scope>
    <source>
        <strain evidence="11 12">S1-36</strain>
    </source>
</reference>
<evidence type="ECO:0000256" key="3">
    <source>
        <dbReference type="ARBA" id="ARBA00008281"/>
    </source>
</evidence>
<sequence>MADEKKSGEKEQQPKSRKRIILVAMMLVGIMGAAAGAYLTLGSSDADESKIAEPAIIVDPLFVKVGPMTVNLQGKSTDRLLYTSVMLRVSDDTTRNFLTTYMPDINNRMLVLLSQKSAEQLKAAEGKSQVADEILLALSEPFSDPQPELSIVGVYFQDFIVQ</sequence>